<feature type="transmembrane region" description="Helical" evidence="10">
    <location>
        <begin position="6"/>
        <end position="30"/>
    </location>
</feature>
<dbReference type="SMART" id="SM01207">
    <property type="entry name" value="G3P_acyltransf"/>
    <property type="match status" value="1"/>
</dbReference>
<feature type="domain" description="PEP-utilising enzyme mobile" evidence="11">
    <location>
        <begin position="886"/>
        <end position="956"/>
    </location>
</feature>
<dbReference type="InterPro" id="IPR008279">
    <property type="entry name" value="PEP-util_enz_mobile_dom"/>
</dbReference>
<comment type="caution">
    <text evidence="13">The sequence shown here is derived from an EMBL/GenBank/DDBJ whole genome shotgun (WGS) entry which is preliminary data.</text>
</comment>
<evidence type="ECO:0000256" key="2">
    <source>
        <dbReference type="ARBA" id="ARBA00022516"/>
    </source>
</evidence>
<gene>
    <name evidence="13" type="ORF">CWATWH0003_0286</name>
</gene>
<evidence type="ECO:0000256" key="4">
    <source>
        <dbReference type="ARBA" id="ARBA00022692"/>
    </source>
</evidence>
<evidence type="ECO:0000256" key="6">
    <source>
        <dbReference type="ARBA" id="ARBA00023098"/>
    </source>
</evidence>
<evidence type="ECO:0000256" key="1">
    <source>
        <dbReference type="ARBA" id="ARBA00022475"/>
    </source>
</evidence>
<evidence type="ECO:0000313" key="13">
    <source>
        <dbReference type="EMBL" id="EHJ15045.1"/>
    </source>
</evidence>
<evidence type="ECO:0008006" key="15">
    <source>
        <dbReference type="Google" id="ProtNLM"/>
    </source>
</evidence>
<dbReference type="InterPro" id="IPR002192">
    <property type="entry name" value="PPDK_AMP/ATP-bd"/>
</dbReference>
<evidence type="ECO:0000256" key="3">
    <source>
        <dbReference type="ARBA" id="ARBA00022679"/>
    </source>
</evidence>
<dbReference type="GO" id="GO:0043772">
    <property type="term" value="F:acyl-phosphate glycerol-3-phosphate acyltransferase activity"/>
    <property type="evidence" value="ECO:0007669"/>
    <property type="project" value="InterPro"/>
</dbReference>
<dbReference type="PANTHER" id="PTHR43615">
    <property type="entry name" value="PHOSPHOENOLPYRUVATE SYNTHASE-RELATED"/>
    <property type="match status" value="1"/>
</dbReference>
<dbReference type="Proteomes" id="UP000003477">
    <property type="component" value="Unassembled WGS sequence"/>
</dbReference>
<dbReference type="Gene3D" id="3.30.470.20">
    <property type="entry name" value="ATP-grasp fold, B domain"/>
    <property type="match status" value="1"/>
</dbReference>
<dbReference type="GO" id="GO:0005886">
    <property type="term" value="C:plasma membrane"/>
    <property type="evidence" value="ECO:0007669"/>
    <property type="project" value="InterPro"/>
</dbReference>
<dbReference type="InterPro" id="IPR036637">
    <property type="entry name" value="Phosphohistidine_dom_sf"/>
</dbReference>
<feature type="transmembrane region" description="Helical" evidence="10">
    <location>
        <begin position="42"/>
        <end position="63"/>
    </location>
</feature>
<dbReference type="GO" id="GO:0008654">
    <property type="term" value="P:phospholipid biosynthetic process"/>
    <property type="evidence" value="ECO:0007669"/>
    <property type="project" value="UniProtKB-KW"/>
</dbReference>
<evidence type="ECO:0000256" key="7">
    <source>
        <dbReference type="ARBA" id="ARBA00023136"/>
    </source>
</evidence>
<evidence type="ECO:0000256" key="10">
    <source>
        <dbReference type="SAM" id="Phobius"/>
    </source>
</evidence>
<dbReference type="GeneID" id="88764236"/>
<dbReference type="GO" id="GO:0016301">
    <property type="term" value="F:kinase activity"/>
    <property type="evidence" value="ECO:0007669"/>
    <property type="project" value="InterPro"/>
</dbReference>
<dbReference type="Pfam" id="PF02660">
    <property type="entry name" value="G3P_acyltransf"/>
    <property type="match status" value="1"/>
</dbReference>
<keyword evidence="3" id="KW-0808">Transferase</keyword>
<evidence type="ECO:0000256" key="8">
    <source>
        <dbReference type="ARBA" id="ARBA00023209"/>
    </source>
</evidence>
<dbReference type="Pfam" id="PF01326">
    <property type="entry name" value="PPDK_N"/>
    <property type="match status" value="1"/>
</dbReference>
<feature type="transmembrane region" description="Helical" evidence="10">
    <location>
        <begin position="83"/>
        <end position="100"/>
    </location>
</feature>
<evidence type="ECO:0000313" key="14">
    <source>
        <dbReference type="Proteomes" id="UP000003477"/>
    </source>
</evidence>
<dbReference type="Pfam" id="PF00391">
    <property type="entry name" value="PEP-utilizers"/>
    <property type="match status" value="1"/>
</dbReference>
<accession>G5IYD4</accession>
<name>G5IYD4_CROWT</name>
<keyword evidence="5 10" id="KW-1133">Transmembrane helix</keyword>
<evidence type="ECO:0000259" key="12">
    <source>
        <dbReference type="Pfam" id="PF01326"/>
    </source>
</evidence>
<keyword evidence="1" id="KW-1003">Cell membrane</keyword>
<evidence type="ECO:0000259" key="11">
    <source>
        <dbReference type="Pfam" id="PF00391"/>
    </source>
</evidence>
<dbReference type="RefSeq" id="WP_007308946.1">
    <property type="nucleotide sequence ID" value="NZ_AESD01000045.1"/>
</dbReference>
<keyword evidence="9" id="KW-1208">Phospholipid metabolism</keyword>
<dbReference type="InterPro" id="IPR051549">
    <property type="entry name" value="PEP_Utilizing_Enz"/>
</dbReference>
<dbReference type="GO" id="GO:0005524">
    <property type="term" value="F:ATP binding"/>
    <property type="evidence" value="ECO:0007669"/>
    <property type="project" value="InterPro"/>
</dbReference>
<feature type="transmembrane region" description="Helical" evidence="10">
    <location>
        <begin position="139"/>
        <end position="155"/>
    </location>
</feature>
<sequence>MTTIIGSLIIFCFCPLLGGLPLIDWLNYIFKGQKLSQMGTGNVSVSAAFYHGGTFVGILAVLSEAGKGVLAVLLARYFFPVEPWWELMALIALIIGRYWMGKGAGTTNLFWGIMVHDLGATFLTTLISLSSFTLFRDRVTGRLLALFLLAFILTVRHPHNLTYVVLAWSLSGLMAWIFKQVPDDLSLPESGVKSSSKTMFKFFRGEKSLSSLNDKLDSNKVGNKAANLAYLRSLGYGVPNGWILLPGDDPQIILDYLVPSVENPFVVRSSALGEDTETASAAGQYLTLLNITNQQALSGAILDCIAAYNHPHAVKYRQDKEQDEQGIALLIQKQVRGTFSGVAFSRDPVNPMNNCVIIETLPGDANQIVSGKTTPEQYQVEVYENLENDAIKIRSLEQTESRNVSDFIIEKVAILARYIETIYHGIPQDIEWSYDGETLWILQTRTITNLQPIWTRKIAAEVIPGVISPLTWSINKPLTCGVWSDIFSLVLKDKAKDLNFDETARLHFQQAYFNATLLGQIFQRMGLPPESLEFLTRGSKMTKPSLVSTISNIPGLLRLVKREWTLEDDFSKDYQKSFQPLLKKLADQQIQELSAQELLDNISAILSSLKSATYYSILAPLSLAIRQALLKVSPEQLDNSVTPEIAALRALEKLADETTLFIKADNIDDLFSLLKSSNEGKEIIQKFNLIIEKYGYLSDVATDISVPCWQDDTTMVKNLFTQLIINSNNSKHKVTKNKKTWQVKQVQKRLNLKGKVTEVYSQLLAMLRWNFLAIAEELVNKKILDQPQDIFQLTYSEIDAIVQGKYQQNLSQIQQKVKKRKEEFTINKSLKNIPYVLYGNITKIPENSRKSLAKQSGKIQGIGASCGEVEGYIKICHNLQQIAEINNNTILVIPYTDSGWGPLIANAGGIIAEVGGALSHGAIIAREYGIPAVMNINHATEIFQEGQRVKIDGQQGIIELLED</sequence>
<keyword evidence="2" id="KW-0444">Lipid biosynthesis</keyword>
<keyword evidence="8" id="KW-0594">Phospholipid biosynthesis</keyword>
<dbReference type="InterPro" id="IPR003811">
    <property type="entry name" value="G3P_acylTferase_PlsY"/>
</dbReference>
<dbReference type="EMBL" id="AESD01000045">
    <property type="protein sequence ID" value="EHJ15045.1"/>
    <property type="molecule type" value="Genomic_DNA"/>
</dbReference>
<dbReference type="InterPro" id="IPR013815">
    <property type="entry name" value="ATP_grasp_subdomain_1"/>
</dbReference>
<organism evidence="13 14">
    <name type="scientific">Crocosphaera watsonii WH 0003</name>
    <dbReference type="NCBI Taxonomy" id="423471"/>
    <lineage>
        <taxon>Bacteria</taxon>
        <taxon>Bacillati</taxon>
        <taxon>Cyanobacteriota</taxon>
        <taxon>Cyanophyceae</taxon>
        <taxon>Oscillatoriophycideae</taxon>
        <taxon>Chroococcales</taxon>
        <taxon>Aphanothecaceae</taxon>
        <taxon>Crocosphaera</taxon>
    </lineage>
</organism>
<dbReference type="PANTHER" id="PTHR43615:SF1">
    <property type="entry name" value="PPDK_N DOMAIN-CONTAINING PROTEIN"/>
    <property type="match status" value="1"/>
</dbReference>
<keyword evidence="7 10" id="KW-0472">Membrane</keyword>
<keyword evidence="4 10" id="KW-0812">Transmembrane</keyword>
<proteinExistence type="predicted"/>
<dbReference type="AlphaFoldDB" id="G5IYD4"/>
<reference evidence="13 14" key="1">
    <citation type="journal article" date="2011" name="Front. Microbiol.">
        <title>Two Strains of Crocosphaera watsonii with Highly Conserved Genomes are Distinguished by Strain-Specific Features.</title>
        <authorList>
            <person name="Bench S.R."/>
            <person name="Ilikchyan I.N."/>
            <person name="Tripp H.J."/>
            <person name="Zehr J.P."/>
        </authorList>
    </citation>
    <scope>NUCLEOTIDE SEQUENCE [LARGE SCALE GENOMIC DNA]</scope>
    <source>
        <strain evidence="13 14">WH 0003</strain>
    </source>
</reference>
<protein>
    <recommendedName>
        <fullName evidence="15">Phosphoenolpyruvate synthase</fullName>
    </recommendedName>
</protein>
<dbReference type="SUPFAM" id="SSF52009">
    <property type="entry name" value="Phosphohistidine domain"/>
    <property type="match status" value="1"/>
</dbReference>
<evidence type="ECO:0000256" key="9">
    <source>
        <dbReference type="ARBA" id="ARBA00023264"/>
    </source>
</evidence>
<dbReference type="Gene3D" id="3.50.30.10">
    <property type="entry name" value="Phosphohistidine domain"/>
    <property type="match status" value="1"/>
</dbReference>
<evidence type="ECO:0000256" key="5">
    <source>
        <dbReference type="ARBA" id="ARBA00022989"/>
    </source>
</evidence>
<feature type="domain" description="Pyruvate phosphate dikinase AMP/ATP-binding" evidence="12">
    <location>
        <begin position="262"/>
        <end position="451"/>
    </location>
</feature>
<feature type="transmembrane region" description="Helical" evidence="10">
    <location>
        <begin position="109"/>
        <end position="133"/>
    </location>
</feature>
<dbReference type="SUPFAM" id="SSF56059">
    <property type="entry name" value="Glutathione synthetase ATP-binding domain-like"/>
    <property type="match status" value="1"/>
</dbReference>
<dbReference type="PATRIC" id="fig|423471.3.peg.261"/>
<keyword evidence="6" id="KW-0443">Lipid metabolism</keyword>
<dbReference type="Gene3D" id="3.30.1490.20">
    <property type="entry name" value="ATP-grasp fold, A domain"/>
    <property type="match status" value="1"/>
</dbReference>